<dbReference type="InterPro" id="IPR038461">
    <property type="entry name" value="Schlafen_AlbA_2_dom_sf"/>
</dbReference>
<organism evidence="3 4">
    <name type="scientific">Acetobacterium bakii</name>
    <dbReference type="NCBI Taxonomy" id="52689"/>
    <lineage>
        <taxon>Bacteria</taxon>
        <taxon>Bacillati</taxon>
        <taxon>Bacillota</taxon>
        <taxon>Clostridia</taxon>
        <taxon>Eubacteriales</taxon>
        <taxon>Eubacteriaceae</taxon>
        <taxon>Acetobacterium</taxon>
    </lineage>
</organism>
<accession>A0A0L6TVW3</accession>
<dbReference type="Gene3D" id="3.30.950.30">
    <property type="entry name" value="Schlafen, AAA domain"/>
    <property type="match status" value="1"/>
</dbReference>
<feature type="domain" description="Schlafen AlbA-2" evidence="2">
    <location>
        <begin position="14"/>
        <end position="125"/>
    </location>
</feature>
<evidence type="ECO:0000313" key="3">
    <source>
        <dbReference type="EMBL" id="KNZ40399.1"/>
    </source>
</evidence>
<keyword evidence="4" id="KW-1185">Reference proteome</keyword>
<dbReference type="PANTHER" id="PTHR30595:SF6">
    <property type="entry name" value="SCHLAFEN ALBA-2 DOMAIN-CONTAINING PROTEIN"/>
    <property type="match status" value="1"/>
</dbReference>
<dbReference type="PATRIC" id="fig|52689.4.peg.3255"/>
<feature type="compositionally biased region" description="Polar residues" evidence="1">
    <location>
        <begin position="392"/>
        <end position="402"/>
    </location>
</feature>
<evidence type="ECO:0000259" key="2">
    <source>
        <dbReference type="Pfam" id="PF04326"/>
    </source>
</evidence>
<evidence type="ECO:0000313" key="4">
    <source>
        <dbReference type="Proteomes" id="UP000036873"/>
    </source>
</evidence>
<dbReference type="InterPro" id="IPR007421">
    <property type="entry name" value="Schlafen_AlbA_2_dom"/>
</dbReference>
<feature type="non-terminal residue" evidence="3">
    <location>
        <position position="446"/>
    </location>
</feature>
<dbReference type="AlphaFoldDB" id="A0A0L6TVW3"/>
<dbReference type="EMBL" id="LGYO01000063">
    <property type="protein sequence ID" value="KNZ40399.1"/>
    <property type="molecule type" value="Genomic_DNA"/>
</dbReference>
<sequence length="446" mass="51007">MKIESLKEMISSGESITVEFKQSKTKLNRDVFESVCAFLNRNGGHLFLGVADNGGIVGIDPAAVEKIKMDFVTSMNNPLKISPTVYLSVEEVEIEGEVILYILVPESSQVHRCNGKIFDRNEDGDINITDNTNLVSDLYIRKQRNYTENRIFPFAELSELKAELLVKARKMAANERSDHPWKSMNDLELLKSAGLYLKDRQSGKEGLTLAGILIFGNEELIHAALPHHRTDAILRRVNLDRYDDRDDIRVNLLESYERLMQFITKHLNDTFYLEGDRRISLRDKIFREVVSNLLIHREFANPFPAKLIIEKDRVVTENSNKSHGNGVIDPENFSPFPKNPTIARFFKEIGLVDELGSGVRNIYKYNKIYAGAEPVFIEEDVFRTIIPLTSQASDQASDQAGDQASDHGENEDERTKEILEFCKTPRSGIEIQEFIEVKSRRYFREK</sequence>
<dbReference type="Pfam" id="PF04326">
    <property type="entry name" value="SLFN_AlbA_2"/>
    <property type="match status" value="1"/>
</dbReference>
<dbReference type="Gene3D" id="3.30.565.60">
    <property type="match status" value="1"/>
</dbReference>
<evidence type="ECO:0000256" key="1">
    <source>
        <dbReference type="SAM" id="MobiDB-lite"/>
    </source>
</evidence>
<reference evidence="4" key="1">
    <citation type="submission" date="2015-07" db="EMBL/GenBank/DDBJ databases">
        <title>Draft genome sequence of Acetobacterium bakii DSM 8293, a potential psychrophilic chemical producer through syngas fermentation.</title>
        <authorList>
            <person name="Song Y."/>
            <person name="Hwang S."/>
            <person name="Cho B.-K."/>
        </authorList>
    </citation>
    <scope>NUCLEOTIDE SEQUENCE [LARGE SCALE GENOMIC DNA]</scope>
    <source>
        <strain evidence="4">DSM 8239</strain>
    </source>
</reference>
<dbReference type="Proteomes" id="UP000036873">
    <property type="component" value="Unassembled WGS sequence"/>
</dbReference>
<gene>
    <name evidence="3" type="ORF">AKG39_17835</name>
</gene>
<name>A0A0L6TVW3_9FIRM</name>
<proteinExistence type="predicted"/>
<dbReference type="PANTHER" id="PTHR30595">
    <property type="entry name" value="GLPR-RELATED TRANSCRIPTIONAL REPRESSOR"/>
    <property type="match status" value="1"/>
</dbReference>
<feature type="compositionally biased region" description="Basic and acidic residues" evidence="1">
    <location>
        <begin position="404"/>
        <end position="419"/>
    </location>
</feature>
<dbReference type="InterPro" id="IPR038475">
    <property type="entry name" value="RecG_C_sf"/>
</dbReference>
<dbReference type="Pfam" id="PF13749">
    <property type="entry name" value="HATPase_c_4"/>
    <property type="match status" value="1"/>
</dbReference>
<feature type="region of interest" description="Disordered" evidence="1">
    <location>
        <begin position="392"/>
        <end position="419"/>
    </location>
</feature>
<protein>
    <submittedName>
        <fullName evidence="3">ATPase AAA</fullName>
    </submittedName>
</protein>
<comment type="caution">
    <text evidence="3">The sequence shown here is derived from an EMBL/GenBank/DDBJ whole genome shotgun (WGS) entry which is preliminary data.</text>
</comment>
<dbReference type="STRING" id="52689.AKG39_17835"/>